<reference evidence="11" key="1">
    <citation type="submission" date="2019-06" db="EMBL/GenBank/DDBJ databases">
        <authorList>
            <person name="Zheng W."/>
        </authorList>
    </citation>
    <scope>NUCLEOTIDE SEQUENCE</scope>
    <source>
        <strain evidence="11">QDHG01</strain>
    </source>
</reference>
<feature type="transmembrane region" description="Helical" evidence="10">
    <location>
        <begin position="178"/>
        <end position="205"/>
    </location>
</feature>
<dbReference type="EC" id="2.4.1.-" evidence="10"/>
<comment type="caution">
    <text evidence="11">The sequence shown here is derived from an EMBL/GenBank/DDBJ whole genome shotgun (WGS) entry which is preliminary data.</text>
</comment>
<feature type="transmembrane region" description="Helical" evidence="10">
    <location>
        <begin position="482"/>
        <end position="503"/>
    </location>
</feature>
<accession>A0A8J8NGF4</accession>
<dbReference type="GO" id="GO:0006487">
    <property type="term" value="P:protein N-linked glycosylation"/>
    <property type="evidence" value="ECO:0007669"/>
    <property type="project" value="TreeGrafter"/>
</dbReference>
<feature type="transmembrane region" description="Helical" evidence="10">
    <location>
        <begin position="217"/>
        <end position="240"/>
    </location>
</feature>
<comment type="pathway">
    <text evidence="2 10">Protein modification; protein glycosylation.</text>
</comment>
<comment type="subcellular location">
    <subcellularLocation>
        <location evidence="1 10">Endoplasmic reticulum membrane</location>
        <topology evidence="1 10">Multi-pass membrane protein</topology>
    </subcellularLocation>
</comment>
<dbReference type="EMBL" id="RRYP01017252">
    <property type="protein sequence ID" value="TNV74234.1"/>
    <property type="molecule type" value="Genomic_DNA"/>
</dbReference>
<name>A0A8J8NGF4_HALGN</name>
<keyword evidence="9 10" id="KW-0472">Membrane</keyword>
<evidence type="ECO:0000313" key="12">
    <source>
        <dbReference type="Proteomes" id="UP000785679"/>
    </source>
</evidence>
<gene>
    <name evidence="11" type="ORF">FGO68_gene3702</name>
</gene>
<keyword evidence="12" id="KW-1185">Reference proteome</keyword>
<feature type="transmembrane region" description="Helical" evidence="10">
    <location>
        <begin position="414"/>
        <end position="432"/>
    </location>
</feature>
<comment type="similarity">
    <text evidence="3 10">Belongs to the ALG6/ALG8 glucosyltransferase family.</text>
</comment>
<keyword evidence="6 10" id="KW-0812">Transmembrane</keyword>
<proteinExistence type="inferred from homology"/>
<protein>
    <recommendedName>
        <fullName evidence="10">Alpha-1,3-glucosyltransferase</fullName>
        <ecNumber evidence="10">2.4.1.-</ecNumber>
    </recommendedName>
</protein>
<dbReference type="GO" id="GO:0005789">
    <property type="term" value="C:endoplasmic reticulum membrane"/>
    <property type="evidence" value="ECO:0007669"/>
    <property type="project" value="UniProtKB-SubCell"/>
</dbReference>
<dbReference type="PANTHER" id="PTHR12413:SF2">
    <property type="entry name" value="DOLICHYL PYROPHOSPHATE GLC1MAN9GLCNAC2 ALPHA-1,3-GLUCOSYLTRANSFERASE-RELATED"/>
    <property type="match status" value="1"/>
</dbReference>
<keyword evidence="7 10" id="KW-0256">Endoplasmic reticulum</keyword>
<evidence type="ECO:0000256" key="8">
    <source>
        <dbReference type="ARBA" id="ARBA00022989"/>
    </source>
</evidence>
<evidence type="ECO:0000313" key="11">
    <source>
        <dbReference type="EMBL" id="TNV74234.1"/>
    </source>
</evidence>
<feature type="transmembrane region" description="Helical" evidence="10">
    <location>
        <begin position="321"/>
        <end position="338"/>
    </location>
</feature>
<dbReference type="GO" id="GO:0042283">
    <property type="term" value="F:dolichyl pyrophosphate Glc1Man9GlcNAc2 alpha-1,3-glucosyltransferase activity"/>
    <property type="evidence" value="ECO:0007669"/>
    <property type="project" value="TreeGrafter"/>
</dbReference>
<sequence length="517" mass="60846">MNLFNMSSDLRRVLDLWVVLTFFKLLLFHSYKSTDFEVHRNWMALTYELPLKDWYFEKTSIWTLDYPPFFAYFEYLLSLPAAYFDRDMVKVSNLYYSEKSVIFYQRATVILSDLFFLYGCIKYFRVQGKTDMVRLVFSYASAAFMILDNIHFQYNSMMYGLLLVSLAYIKEGSYFKSALVYAVLLNFKHIFLYFAPCFGIIYLKVAVFKHQSICRRLFSFIGLALQTIIVFGLSFGPFIYTGYQEGEKEGVIKQLAQIGSRLFPFTRGLVHHYWAANAWAGYVFYNKYLVNIYNYINNQSKELSCVFEVDQAHTLDEYKQWTLIATLAFLLPLILSMFKHLNKQTFCFYLAATNFIVFNFGFHVHEKAILMTVIPLTLDTHSHSTVWQKTRLLLLKTVAVWTLLPLLIDPKETLVKHMILVIDTILTMKVYLKLEFGKSWVLKGIVTVVLGLICMIQVWQVVYVQMIKHMHEGWMHRYQDMVPTVAMAVNQIIFLEMMYVGIVRPKSITQEAKWKRD</sequence>
<feature type="transmembrane region" description="Helical" evidence="10">
    <location>
        <begin position="12"/>
        <end position="31"/>
    </location>
</feature>
<keyword evidence="4 10" id="KW-0328">Glycosyltransferase</keyword>
<evidence type="ECO:0000256" key="1">
    <source>
        <dbReference type="ARBA" id="ARBA00004477"/>
    </source>
</evidence>
<organism evidence="11 12">
    <name type="scientific">Halteria grandinella</name>
    <dbReference type="NCBI Taxonomy" id="5974"/>
    <lineage>
        <taxon>Eukaryota</taxon>
        <taxon>Sar</taxon>
        <taxon>Alveolata</taxon>
        <taxon>Ciliophora</taxon>
        <taxon>Intramacronucleata</taxon>
        <taxon>Spirotrichea</taxon>
        <taxon>Stichotrichia</taxon>
        <taxon>Sporadotrichida</taxon>
        <taxon>Halteriidae</taxon>
        <taxon>Halteria</taxon>
    </lineage>
</organism>
<evidence type="ECO:0000256" key="10">
    <source>
        <dbReference type="RuleBase" id="RU363110"/>
    </source>
</evidence>
<dbReference type="Proteomes" id="UP000785679">
    <property type="component" value="Unassembled WGS sequence"/>
</dbReference>
<dbReference type="AlphaFoldDB" id="A0A8J8NGF4"/>
<keyword evidence="5 10" id="KW-0808">Transferase</keyword>
<evidence type="ECO:0000256" key="2">
    <source>
        <dbReference type="ARBA" id="ARBA00004922"/>
    </source>
</evidence>
<feature type="transmembrane region" description="Helical" evidence="10">
    <location>
        <begin position="102"/>
        <end position="121"/>
    </location>
</feature>
<evidence type="ECO:0000256" key="5">
    <source>
        <dbReference type="ARBA" id="ARBA00022679"/>
    </source>
</evidence>
<dbReference type="InterPro" id="IPR004856">
    <property type="entry name" value="Glyco_trans_ALG6/ALG8"/>
</dbReference>
<dbReference type="OrthoDB" id="1689333at2759"/>
<keyword evidence="8 10" id="KW-1133">Transmembrane helix</keyword>
<evidence type="ECO:0000256" key="4">
    <source>
        <dbReference type="ARBA" id="ARBA00022676"/>
    </source>
</evidence>
<dbReference type="Pfam" id="PF03155">
    <property type="entry name" value="Alg6_Alg8"/>
    <property type="match status" value="1"/>
</dbReference>
<dbReference type="UniPathway" id="UPA00378"/>
<evidence type="ECO:0000256" key="7">
    <source>
        <dbReference type="ARBA" id="ARBA00022824"/>
    </source>
</evidence>
<feature type="transmembrane region" description="Helical" evidence="10">
    <location>
        <begin position="444"/>
        <end position="462"/>
    </location>
</feature>
<dbReference type="PANTHER" id="PTHR12413">
    <property type="entry name" value="DOLICHYL GLYCOSYLTRANSFERASE"/>
    <property type="match status" value="1"/>
</dbReference>
<evidence type="ECO:0000256" key="6">
    <source>
        <dbReference type="ARBA" id="ARBA00022692"/>
    </source>
</evidence>
<evidence type="ECO:0000256" key="9">
    <source>
        <dbReference type="ARBA" id="ARBA00023136"/>
    </source>
</evidence>
<evidence type="ECO:0000256" key="3">
    <source>
        <dbReference type="ARBA" id="ARBA00008715"/>
    </source>
</evidence>